<evidence type="ECO:0000259" key="2">
    <source>
        <dbReference type="PROSITE" id="PS50887"/>
    </source>
</evidence>
<dbReference type="InterPro" id="IPR000160">
    <property type="entry name" value="GGDEF_dom"/>
</dbReference>
<feature type="transmembrane region" description="Helical" evidence="1">
    <location>
        <begin position="35"/>
        <end position="56"/>
    </location>
</feature>
<keyword evidence="1" id="KW-1133">Transmembrane helix</keyword>
<dbReference type="Pfam" id="PF00990">
    <property type="entry name" value="GGDEF"/>
    <property type="match status" value="1"/>
</dbReference>
<gene>
    <name evidence="3" type="ORF">ACFONL_16110</name>
</gene>
<proteinExistence type="predicted"/>
<dbReference type="EMBL" id="JBHRYC010000082">
    <property type="protein sequence ID" value="MFC3638866.1"/>
    <property type="molecule type" value="Genomic_DNA"/>
</dbReference>
<feature type="transmembrane region" description="Helical" evidence="1">
    <location>
        <begin position="92"/>
        <end position="110"/>
    </location>
</feature>
<evidence type="ECO:0000313" key="3">
    <source>
        <dbReference type="EMBL" id="MFC3638866.1"/>
    </source>
</evidence>
<keyword evidence="1" id="KW-0812">Transmembrane</keyword>
<dbReference type="InterPro" id="IPR043128">
    <property type="entry name" value="Rev_trsase/Diguanyl_cyclase"/>
</dbReference>
<comment type="caution">
    <text evidence="3">The sequence shown here is derived from an EMBL/GenBank/DDBJ whole genome shotgun (WGS) entry which is preliminary data.</text>
</comment>
<name>A0ABV7UJI0_9HYPH</name>
<dbReference type="SMART" id="SM00267">
    <property type="entry name" value="GGDEF"/>
    <property type="match status" value="1"/>
</dbReference>
<evidence type="ECO:0000256" key="1">
    <source>
        <dbReference type="SAM" id="Phobius"/>
    </source>
</evidence>
<reference evidence="4" key="1">
    <citation type="journal article" date="2019" name="Int. J. Syst. Evol. Microbiol.">
        <title>The Global Catalogue of Microorganisms (GCM) 10K type strain sequencing project: providing services to taxonomists for standard genome sequencing and annotation.</title>
        <authorList>
            <consortium name="The Broad Institute Genomics Platform"/>
            <consortium name="The Broad Institute Genome Sequencing Center for Infectious Disease"/>
            <person name="Wu L."/>
            <person name="Ma J."/>
        </authorList>
    </citation>
    <scope>NUCLEOTIDE SEQUENCE [LARGE SCALE GENOMIC DNA]</scope>
    <source>
        <strain evidence="4">KCTC 42282</strain>
    </source>
</reference>
<dbReference type="SUPFAM" id="SSF55073">
    <property type="entry name" value="Nucleotide cyclase"/>
    <property type="match status" value="1"/>
</dbReference>
<dbReference type="Gene3D" id="3.30.70.270">
    <property type="match status" value="1"/>
</dbReference>
<organism evidence="3 4">
    <name type="scientific">Camelimonas fluminis</name>
    <dbReference type="NCBI Taxonomy" id="1576911"/>
    <lineage>
        <taxon>Bacteria</taxon>
        <taxon>Pseudomonadati</taxon>
        <taxon>Pseudomonadota</taxon>
        <taxon>Alphaproteobacteria</taxon>
        <taxon>Hyphomicrobiales</taxon>
        <taxon>Chelatococcaceae</taxon>
        <taxon>Camelimonas</taxon>
    </lineage>
</organism>
<dbReference type="RefSeq" id="WP_191320289.1">
    <property type="nucleotide sequence ID" value="NZ_BNCG01000015.1"/>
</dbReference>
<feature type="transmembrane region" description="Helical" evidence="1">
    <location>
        <begin position="116"/>
        <end position="136"/>
    </location>
</feature>
<feature type="transmembrane region" description="Helical" evidence="1">
    <location>
        <begin position="148"/>
        <end position="169"/>
    </location>
</feature>
<feature type="transmembrane region" description="Helical" evidence="1">
    <location>
        <begin position="62"/>
        <end position="80"/>
    </location>
</feature>
<feature type="transmembrane region" description="Helical" evidence="1">
    <location>
        <begin position="6"/>
        <end position="26"/>
    </location>
</feature>
<protein>
    <submittedName>
        <fullName evidence="3">GGDEF domain-containing protein</fullName>
    </submittedName>
</protein>
<feature type="transmembrane region" description="Helical" evidence="1">
    <location>
        <begin position="189"/>
        <end position="208"/>
    </location>
</feature>
<dbReference type="InterPro" id="IPR029787">
    <property type="entry name" value="Nucleotide_cyclase"/>
</dbReference>
<evidence type="ECO:0000313" key="4">
    <source>
        <dbReference type="Proteomes" id="UP001595704"/>
    </source>
</evidence>
<keyword evidence="4" id="KW-1185">Reference proteome</keyword>
<feature type="domain" description="GGDEF" evidence="2">
    <location>
        <begin position="251"/>
        <end position="365"/>
    </location>
</feature>
<dbReference type="Proteomes" id="UP001595704">
    <property type="component" value="Unassembled WGS sequence"/>
</dbReference>
<keyword evidence="1" id="KW-0472">Membrane</keyword>
<dbReference type="PROSITE" id="PS50887">
    <property type="entry name" value="GGDEF"/>
    <property type="match status" value="1"/>
</dbReference>
<accession>A0ABV7UJI0</accession>
<sequence length="383" mass="40764">MTIDIPSVIIALGCTAIVQGLLLLALWRRDRGARLLAHCAAAVICFGAGIVLAGGLRLFSPLVDSAVGGALMCLSGLLFISAARRLSRRRTPLAFAVAVPSIWLASVAFWPPFQDAGARILALCGMMAGSFLLSAIECWRADPSGAARWPLTITGLLFSGIFSLCAFWGQDLTGLRLMLTLSAGSVPDLLILFASPVLLVAAFFAFGLSHERSQAKRLQMALADSATGALRRGTFMSQGGRVVVSRYRNGQQICLVLVSVAHDPHRDAALLALAREAAGMLKPTDMLARMRAHEIACLLVNVTLDEATVFAGRLLAKLGDEQAEACSGVASSTQMGPDLRGVLQAADMAMQSARASRRSVVPYHPALSRAYRHSDRRPMKRAA</sequence>